<protein>
    <recommendedName>
        <fullName evidence="2">NADH:ubiquinone oxidoreductase intermediate-associated protein 30 domain-containing protein</fullName>
    </recommendedName>
</protein>
<comment type="similarity">
    <text evidence="1">Belongs to the CIA30 family.</text>
</comment>
<evidence type="ECO:0000313" key="4">
    <source>
        <dbReference type="Proteomes" id="UP000444721"/>
    </source>
</evidence>
<dbReference type="Proteomes" id="UP000444721">
    <property type="component" value="Unassembled WGS sequence"/>
</dbReference>
<dbReference type="VEuPathDB" id="AmoebaDB:NF0032560"/>
<dbReference type="GO" id="GO:0010257">
    <property type="term" value="P:NADH dehydrogenase complex assembly"/>
    <property type="evidence" value="ECO:0007669"/>
    <property type="project" value="TreeGrafter"/>
</dbReference>
<dbReference type="GO" id="GO:0051082">
    <property type="term" value="F:unfolded protein binding"/>
    <property type="evidence" value="ECO:0007669"/>
    <property type="project" value="TreeGrafter"/>
</dbReference>
<dbReference type="InterPro" id="IPR013857">
    <property type="entry name" value="NADH-UbQ_OxRdtase-assoc_prot30"/>
</dbReference>
<accession>A0A6A5BFF7</accession>
<name>A0A6A5BFF7_NAEFO</name>
<dbReference type="RefSeq" id="XP_044561286.1">
    <property type="nucleotide sequence ID" value="XM_044707890.1"/>
</dbReference>
<dbReference type="InterPro" id="IPR008979">
    <property type="entry name" value="Galactose-bd-like_sf"/>
</dbReference>
<sequence>MVLYKVPFTTRVFNLKHSLAQRMKQFYDRALRFDMLTPYRTLHQFNSKTHLSSWTLITDTIFGGKSDCELVKTNNNSCVFQGQLYTLTNGKKVLPSFARMWFVYPALHLDLSDYEEGGIKIKYRTDRPEDFQLQFEFNHFMDDIFFYAPLVPSTLLENTTYYQSGVAYKIQHTKFYTEIDPESGEEWLVSEIPFTSFCVNNMGEETSIGAIRKAKSGTTAPIYDILTLGVGISSLKEGPFSVELKSIEAFPGNETLKNTTKDTKESEF</sequence>
<dbReference type="InterPro" id="IPR039131">
    <property type="entry name" value="NDUFAF1"/>
</dbReference>
<gene>
    <name evidence="3" type="ORF">FDP41_004472</name>
</gene>
<reference evidence="3 4" key="1">
    <citation type="journal article" date="2019" name="Sci. Rep.">
        <title>Nanopore sequencing improves the draft genome of the human pathogenic amoeba Naegleria fowleri.</title>
        <authorList>
            <person name="Liechti N."/>
            <person name="Schurch N."/>
            <person name="Bruggmann R."/>
            <person name="Wittwer M."/>
        </authorList>
    </citation>
    <scope>NUCLEOTIDE SEQUENCE [LARGE SCALE GENOMIC DNA]</scope>
    <source>
        <strain evidence="3 4">ATCC 30894</strain>
    </source>
</reference>
<dbReference type="GeneID" id="68111690"/>
<dbReference type="PANTHER" id="PTHR13194:SF19">
    <property type="entry name" value="NAD(P)-BINDING ROSSMANN-FOLD SUPERFAMILY PROTEIN"/>
    <property type="match status" value="1"/>
</dbReference>
<evidence type="ECO:0000313" key="3">
    <source>
        <dbReference type="EMBL" id="KAF0976573.1"/>
    </source>
</evidence>
<organism evidence="3 4">
    <name type="scientific">Naegleria fowleri</name>
    <name type="common">Brain eating amoeba</name>
    <dbReference type="NCBI Taxonomy" id="5763"/>
    <lineage>
        <taxon>Eukaryota</taxon>
        <taxon>Discoba</taxon>
        <taxon>Heterolobosea</taxon>
        <taxon>Tetramitia</taxon>
        <taxon>Eutetramitia</taxon>
        <taxon>Vahlkampfiidae</taxon>
        <taxon>Naegleria</taxon>
    </lineage>
</organism>
<feature type="domain" description="NADH:ubiquinone oxidoreductase intermediate-associated protein 30" evidence="2">
    <location>
        <begin position="44"/>
        <end position="243"/>
    </location>
</feature>
<dbReference type="SUPFAM" id="SSF49785">
    <property type="entry name" value="Galactose-binding domain-like"/>
    <property type="match status" value="1"/>
</dbReference>
<dbReference type="AlphaFoldDB" id="A0A6A5BFF7"/>
<dbReference type="VEuPathDB" id="AmoebaDB:NfTy_083290"/>
<keyword evidence="4" id="KW-1185">Reference proteome</keyword>
<evidence type="ECO:0000259" key="2">
    <source>
        <dbReference type="Pfam" id="PF08547"/>
    </source>
</evidence>
<dbReference type="VEuPathDB" id="AmoebaDB:FDP41_004472"/>
<proteinExistence type="inferred from homology"/>
<dbReference type="EMBL" id="VFQX01000037">
    <property type="protein sequence ID" value="KAF0976573.1"/>
    <property type="molecule type" value="Genomic_DNA"/>
</dbReference>
<dbReference type="Pfam" id="PF08547">
    <property type="entry name" value="CIA30"/>
    <property type="match status" value="1"/>
</dbReference>
<dbReference type="PANTHER" id="PTHR13194">
    <property type="entry name" value="COMPLEX I INTERMEDIATE-ASSOCIATED PROTEIN 30"/>
    <property type="match status" value="1"/>
</dbReference>
<evidence type="ECO:0000256" key="1">
    <source>
        <dbReference type="ARBA" id="ARBA00007884"/>
    </source>
</evidence>
<comment type="caution">
    <text evidence="3">The sequence shown here is derived from an EMBL/GenBank/DDBJ whole genome shotgun (WGS) entry which is preliminary data.</text>
</comment>
<dbReference type="OrthoDB" id="10282637at2759"/>